<dbReference type="GO" id="GO:0005524">
    <property type="term" value="F:ATP binding"/>
    <property type="evidence" value="ECO:0007669"/>
    <property type="project" value="UniProtKB-KW"/>
</dbReference>
<evidence type="ECO:0000256" key="1">
    <source>
        <dbReference type="ARBA" id="ARBA00022527"/>
    </source>
</evidence>
<evidence type="ECO:0000313" key="3">
    <source>
        <dbReference type="EMBL" id="MEN3533585.1"/>
    </source>
</evidence>
<feature type="domain" description="Histidine kinase/HSP90-like ATPase" evidence="2">
    <location>
        <begin position="11"/>
        <end position="126"/>
    </location>
</feature>
<dbReference type="Gene3D" id="3.30.565.10">
    <property type="entry name" value="Histidine kinase-like ATPase, C-terminal domain"/>
    <property type="match status" value="1"/>
</dbReference>
<evidence type="ECO:0000259" key="2">
    <source>
        <dbReference type="Pfam" id="PF13581"/>
    </source>
</evidence>
<protein>
    <submittedName>
        <fullName evidence="3">ATP-binding protein</fullName>
    </submittedName>
</protein>
<keyword evidence="1" id="KW-0418">Kinase</keyword>
<organism evidence="3 4">
    <name type="scientific">Microbispora maris</name>
    <dbReference type="NCBI Taxonomy" id="3144104"/>
    <lineage>
        <taxon>Bacteria</taxon>
        <taxon>Bacillati</taxon>
        <taxon>Actinomycetota</taxon>
        <taxon>Actinomycetes</taxon>
        <taxon>Streptosporangiales</taxon>
        <taxon>Streptosporangiaceae</taxon>
        <taxon>Microbispora</taxon>
    </lineage>
</organism>
<dbReference type="Pfam" id="PF13581">
    <property type="entry name" value="HATPase_c_2"/>
    <property type="match status" value="1"/>
</dbReference>
<keyword evidence="1" id="KW-0723">Serine/threonine-protein kinase</keyword>
<dbReference type="Proteomes" id="UP001447516">
    <property type="component" value="Unassembled WGS sequence"/>
</dbReference>
<dbReference type="PANTHER" id="PTHR35526">
    <property type="entry name" value="ANTI-SIGMA-F FACTOR RSBW-RELATED"/>
    <property type="match status" value="1"/>
</dbReference>
<dbReference type="PANTHER" id="PTHR35526:SF3">
    <property type="entry name" value="ANTI-SIGMA-F FACTOR RSBW"/>
    <property type="match status" value="1"/>
</dbReference>
<accession>A0ABV0AG12</accession>
<dbReference type="SUPFAM" id="SSF55874">
    <property type="entry name" value="ATPase domain of HSP90 chaperone/DNA topoisomerase II/histidine kinase"/>
    <property type="match status" value="1"/>
</dbReference>
<evidence type="ECO:0000313" key="4">
    <source>
        <dbReference type="Proteomes" id="UP001447516"/>
    </source>
</evidence>
<dbReference type="RefSeq" id="WP_346223949.1">
    <property type="nucleotide sequence ID" value="NZ_JBDJAW010000001.1"/>
</dbReference>
<keyword evidence="1" id="KW-0808">Transferase</keyword>
<dbReference type="CDD" id="cd16936">
    <property type="entry name" value="HATPase_RsbW-like"/>
    <property type="match status" value="1"/>
</dbReference>
<reference evidence="3 4" key="1">
    <citation type="submission" date="2024-05" db="EMBL/GenBank/DDBJ databases">
        <title>Microbispora sp.ZYX-F-249.</title>
        <authorList>
            <person name="Xie H."/>
        </authorList>
    </citation>
    <scope>NUCLEOTIDE SEQUENCE [LARGE SCALE GENOMIC DNA]</scope>
    <source>
        <strain evidence="3 4">ZYX-F-249</strain>
    </source>
</reference>
<name>A0ABV0AG12_9ACTN</name>
<comment type="caution">
    <text evidence="3">The sequence shown here is derived from an EMBL/GenBank/DDBJ whole genome shotgun (WGS) entry which is preliminary data.</text>
</comment>
<dbReference type="InterPro" id="IPR036890">
    <property type="entry name" value="HATPase_C_sf"/>
</dbReference>
<dbReference type="InterPro" id="IPR050267">
    <property type="entry name" value="Anti-sigma-factor_SerPK"/>
</dbReference>
<keyword evidence="3" id="KW-0547">Nucleotide-binding</keyword>
<keyword evidence="4" id="KW-1185">Reference proteome</keyword>
<dbReference type="InterPro" id="IPR003594">
    <property type="entry name" value="HATPase_dom"/>
</dbReference>
<proteinExistence type="predicted"/>
<gene>
    <name evidence="3" type="ORF">AAH991_00590</name>
</gene>
<dbReference type="EMBL" id="JBDJAW010000001">
    <property type="protein sequence ID" value="MEN3533585.1"/>
    <property type="molecule type" value="Genomic_DNA"/>
</dbReference>
<keyword evidence="3" id="KW-0067">ATP-binding</keyword>
<sequence length="146" mass="15090">MGQADFAGQAVSVGAARAWANGLLDGQVADDVRESAVLLLSELFTNAVVHSESGRRPGGQVTVFLAVGDGATYCEVIDDGSDTSVPVIREVSLEGDGGRGLWMVNAMADAWGFHHDDEAGNAVWFRMGTRPAIAHAVSCSNAAAAS</sequence>